<feature type="domain" description="HTH iclR-type" evidence="2">
    <location>
        <begin position="2"/>
        <end position="37"/>
    </location>
</feature>
<dbReference type="RefSeq" id="WP_344638586.1">
    <property type="nucleotide sequence ID" value="NZ_BAAATR010000023.1"/>
</dbReference>
<organism evidence="3 4">
    <name type="scientific">Kitasatospora cystarginea</name>
    <dbReference type="NCBI Taxonomy" id="58350"/>
    <lineage>
        <taxon>Bacteria</taxon>
        <taxon>Bacillati</taxon>
        <taxon>Actinomycetota</taxon>
        <taxon>Actinomycetes</taxon>
        <taxon>Kitasatosporales</taxon>
        <taxon>Streptomycetaceae</taxon>
        <taxon>Kitasatospora</taxon>
    </lineage>
</organism>
<feature type="region of interest" description="Disordered" evidence="1">
    <location>
        <begin position="1"/>
        <end position="61"/>
    </location>
</feature>
<protein>
    <recommendedName>
        <fullName evidence="2">HTH iclR-type domain-containing protein</fullName>
    </recommendedName>
</protein>
<sequence>MLGVLRRAGRPLSAQEVADRSGLGRSAAQRHLKQLERDSRLSPRYGDTGCPEHRYLLSSRD</sequence>
<dbReference type="InterPro" id="IPR036388">
    <property type="entry name" value="WH-like_DNA-bd_sf"/>
</dbReference>
<evidence type="ECO:0000256" key="1">
    <source>
        <dbReference type="SAM" id="MobiDB-lite"/>
    </source>
</evidence>
<feature type="compositionally biased region" description="Basic and acidic residues" evidence="1">
    <location>
        <begin position="50"/>
        <end position="61"/>
    </location>
</feature>
<dbReference type="InterPro" id="IPR005471">
    <property type="entry name" value="Tscrpt_reg_IclR_N"/>
</dbReference>
<dbReference type="Proteomes" id="UP001500305">
    <property type="component" value="Unassembled WGS sequence"/>
</dbReference>
<gene>
    <name evidence="3" type="ORF">GCM10010430_48340</name>
</gene>
<reference evidence="3 4" key="1">
    <citation type="journal article" date="2019" name="Int. J. Syst. Evol. Microbiol.">
        <title>The Global Catalogue of Microorganisms (GCM) 10K type strain sequencing project: providing services to taxonomists for standard genome sequencing and annotation.</title>
        <authorList>
            <consortium name="The Broad Institute Genomics Platform"/>
            <consortium name="The Broad Institute Genome Sequencing Center for Infectious Disease"/>
            <person name="Wu L."/>
            <person name="Ma J."/>
        </authorList>
    </citation>
    <scope>NUCLEOTIDE SEQUENCE [LARGE SCALE GENOMIC DNA]</scope>
    <source>
        <strain evidence="3 4">JCM 7356</strain>
    </source>
</reference>
<dbReference type="SUPFAM" id="SSF46785">
    <property type="entry name" value="Winged helix' DNA-binding domain"/>
    <property type="match status" value="1"/>
</dbReference>
<comment type="caution">
    <text evidence="3">The sequence shown here is derived from an EMBL/GenBank/DDBJ whole genome shotgun (WGS) entry which is preliminary data.</text>
</comment>
<keyword evidence="4" id="KW-1185">Reference proteome</keyword>
<dbReference type="EMBL" id="BAAATR010000023">
    <property type="protein sequence ID" value="GAA2258652.1"/>
    <property type="molecule type" value="Genomic_DNA"/>
</dbReference>
<evidence type="ECO:0000313" key="3">
    <source>
        <dbReference type="EMBL" id="GAA2258652.1"/>
    </source>
</evidence>
<proteinExistence type="predicted"/>
<accession>A0ABN3EHG2</accession>
<dbReference type="Gene3D" id="1.10.10.10">
    <property type="entry name" value="Winged helix-like DNA-binding domain superfamily/Winged helix DNA-binding domain"/>
    <property type="match status" value="1"/>
</dbReference>
<dbReference type="Pfam" id="PF09339">
    <property type="entry name" value="HTH_IclR"/>
    <property type="match status" value="1"/>
</dbReference>
<evidence type="ECO:0000259" key="2">
    <source>
        <dbReference type="Pfam" id="PF09339"/>
    </source>
</evidence>
<dbReference type="InterPro" id="IPR036390">
    <property type="entry name" value="WH_DNA-bd_sf"/>
</dbReference>
<name>A0ABN3EHG2_9ACTN</name>
<evidence type="ECO:0000313" key="4">
    <source>
        <dbReference type="Proteomes" id="UP001500305"/>
    </source>
</evidence>